<dbReference type="Gene3D" id="3.30.450.20">
    <property type="entry name" value="PAS domain"/>
    <property type="match status" value="1"/>
</dbReference>
<dbReference type="EMBL" id="DRZC01000041">
    <property type="protein sequence ID" value="HHQ80459.1"/>
    <property type="molecule type" value="Genomic_DNA"/>
</dbReference>
<comment type="caution">
    <text evidence="3">The sequence shown here is derived from an EMBL/GenBank/DDBJ whole genome shotgun (WGS) entry which is preliminary data.</text>
</comment>
<dbReference type="PANTHER" id="PTHR39966">
    <property type="entry name" value="BLL2471 PROTEIN-RELATED"/>
    <property type="match status" value="1"/>
</dbReference>
<protein>
    <submittedName>
        <fullName evidence="3">DUF438 domain-containing protein</fullName>
    </submittedName>
</protein>
<dbReference type="InterPro" id="IPR007380">
    <property type="entry name" value="DUF438"/>
</dbReference>
<feature type="domain" description="DUF438" evidence="2">
    <location>
        <begin position="12"/>
        <end position="77"/>
    </location>
</feature>
<sequence>MSTELAKKYEALKEAIRLLHQGVSVSELKERYRDLLQQVSPFEIPLIEQQLVKEGLPVAEILKLCDLHVELFREFLSAREVRDVPEGHPLDLLMRENEWIQRRAEVLGLYAAELLTSSPEGASSILSNIRSLLEELKRIRLHYRKIQMLVFPYLERRGIVAVPRVMWGREDQVVVKLRRLATEVEALLGGKSQGDYRKTASELLELAKEIGDLVFRENKILYPAIWALFSEGEWAAIAEIADDIGYIIEVGERRWRSSAEPILPYELEATITPEQLEKLPAEFRHALSGGLEPDGYRVVRDGDLDLGTGFLSVEELKGIFRALPVEVTFADANRRIRFYSESEISGGFARAKTILGRRVEFCHPPRLEGFVKLNVDVLMRGEFSHREFWTRSGDRILRVIIAGVRDSQNRLIGVLEVVEDLTEVINNPGEVLKKIVVL</sequence>
<evidence type="ECO:0000259" key="1">
    <source>
        <dbReference type="Pfam" id="PF01814"/>
    </source>
</evidence>
<dbReference type="Pfam" id="PF13596">
    <property type="entry name" value="PAS_10"/>
    <property type="match status" value="1"/>
</dbReference>
<dbReference type="InterPro" id="IPR012312">
    <property type="entry name" value="Hemerythrin-like"/>
</dbReference>
<organism evidence="3">
    <name type="scientific">Fervidicoccus fontis</name>
    <dbReference type="NCBI Taxonomy" id="683846"/>
    <lineage>
        <taxon>Archaea</taxon>
        <taxon>Thermoproteota</taxon>
        <taxon>Thermoprotei</taxon>
        <taxon>Fervidicoccales</taxon>
        <taxon>Fervidicoccaceae</taxon>
        <taxon>Fervidicoccus</taxon>
    </lineage>
</organism>
<gene>
    <name evidence="3" type="ORF">ENM78_03240</name>
</gene>
<feature type="domain" description="Hemerythrin-like" evidence="1">
    <location>
        <begin position="88"/>
        <end position="225"/>
    </location>
</feature>
<proteinExistence type="predicted"/>
<evidence type="ECO:0000313" key="3">
    <source>
        <dbReference type="EMBL" id="HHQ80459.1"/>
    </source>
</evidence>
<evidence type="ECO:0000259" key="2">
    <source>
        <dbReference type="Pfam" id="PF04282"/>
    </source>
</evidence>
<dbReference type="Gene3D" id="1.20.120.520">
    <property type="entry name" value="nmb1532 protein domain like"/>
    <property type="match status" value="1"/>
</dbReference>
<dbReference type="SUPFAM" id="SSF55785">
    <property type="entry name" value="PYP-like sensor domain (PAS domain)"/>
    <property type="match status" value="1"/>
</dbReference>
<dbReference type="GO" id="GO:0005886">
    <property type="term" value="C:plasma membrane"/>
    <property type="evidence" value="ECO:0007669"/>
    <property type="project" value="TreeGrafter"/>
</dbReference>
<reference evidence="3" key="1">
    <citation type="journal article" date="2020" name="mSystems">
        <title>Genome- and Community-Level Interaction Insights into Carbon Utilization and Element Cycling Functions of Hydrothermarchaeota in Hydrothermal Sediment.</title>
        <authorList>
            <person name="Zhou Z."/>
            <person name="Liu Y."/>
            <person name="Xu W."/>
            <person name="Pan J."/>
            <person name="Luo Z.H."/>
            <person name="Li M."/>
        </authorList>
    </citation>
    <scope>NUCLEOTIDE SEQUENCE [LARGE SCALE GENOMIC DNA]</scope>
    <source>
        <strain evidence="3">SpSt-1116</strain>
    </source>
</reference>
<dbReference type="AlphaFoldDB" id="A0A7J3ZK81"/>
<dbReference type="PANTHER" id="PTHR39966:SF3">
    <property type="entry name" value="DUF438 DOMAIN-CONTAINING PROTEIN"/>
    <property type="match status" value="1"/>
</dbReference>
<dbReference type="Pfam" id="PF04282">
    <property type="entry name" value="DUF438"/>
    <property type="match status" value="1"/>
</dbReference>
<dbReference type="InterPro" id="IPR035965">
    <property type="entry name" value="PAS-like_dom_sf"/>
</dbReference>
<accession>A0A7J3ZK81</accession>
<dbReference type="Pfam" id="PF01814">
    <property type="entry name" value="Hemerythrin"/>
    <property type="match status" value="1"/>
</dbReference>
<name>A0A7J3ZK81_9CREN</name>